<accession>A0A078ABM9</accession>
<proteinExistence type="predicted"/>
<protein>
    <submittedName>
        <fullName evidence="2">Uncharacterized protein</fullName>
    </submittedName>
</protein>
<dbReference type="Proteomes" id="UP000039865">
    <property type="component" value="Unassembled WGS sequence"/>
</dbReference>
<feature type="compositionally biased region" description="Low complexity" evidence="1">
    <location>
        <begin position="159"/>
        <end position="171"/>
    </location>
</feature>
<dbReference type="EMBL" id="CCKQ01007848">
    <property type="protein sequence ID" value="CDW79276.1"/>
    <property type="molecule type" value="Genomic_DNA"/>
</dbReference>
<sequence>MQIELRNFFFESQNVGKRLNWSKKCYSWTFEASIQKPDQPEMHQKYRIQFLDSLNSGKRTITLNDNVVLFKTKINNFAIEPYTVQKDPLKLQISKHTKKGSMFKQYELLIENREFHVLKSVAGCNILLENQQIFIVYSVKIDRPTEQKSENEKQSAAPQSDNSEQNRSSSSPQTQPQNHLSQIQTPIKMPENNTFLSPNLSNDTCDFDFQNRSSITGANQQQEFDFLNFSNTFTCSNQNSSDPNLVMNRVSSISDQLPQNSSYLINGNFDTQINNTTVQTNKDLVKSSEKQSHVQDFFEFRTNCEQTPSTSTSANSLNTNANYSKNNNNNFTQQHSNHANVQRSTSTLLPFEDFFQLNDASNPGQPQNIRKQSFADVGDLLCLDEPPKSQANQNQDQNKKFNPEPYSFITGNVPIQQQQYNPGMNFMTNNSFIQQQHSQHQYTTQHQMIHTPNRQSQINPMMMYNTNNNFNQQPIMQQQQQIPPPFNTNQGYYNPANLYQSNLPQQNIYNVNQQPNPSVIHQQMTYSNQSKDFQMQHILKEVNGFNKQGFDHFEKVRKQHDEVRQNNDKLGQQLGSLLKFD</sequence>
<feature type="compositionally biased region" description="Polar residues" evidence="1">
    <location>
        <begin position="172"/>
        <end position="181"/>
    </location>
</feature>
<dbReference type="AlphaFoldDB" id="A0A078ABM9"/>
<dbReference type="InParanoid" id="A0A078ABM9"/>
<evidence type="ECO:0000256" key="1">
    <source>
        <dbReference type="SAM" id="MobiDB-lite"/>
    </source>
</evidence>
<evidence type="ECO:0000313" key="3">
    <source>
        <dbReference type="Proteomes" id="UP000039865"/>
    </source>
</evidence>
<reference evidence="2 3" key="1">
    <citation type="submission" date="2014-06" db="EMBL/GenBank/DDBJ databases">
        <authorList>
            <person name="Swart Estienne"/>
        </authorList>
    </citation>
    <scope>NUCLEOTIDE SEQUENCE [LARGE SCALE GENOMIC DNA]</scope>
    <source>
        <strain evidence="2 3">130c</strain>
    </source>
</reference>
<evidence type="ECO:0000313" key="2">
    <source>
        <dbReference type="EMBL" id="CDW79276.1"/>
    </source>
</evidence>
<name>A0A078ABM9_STYLE</name>
<keyword evidence="3" id="KW-1185">Reference proteome</keyword>
<gene>
    <name evidence="2" type="primary">Contig16376.g17441</name>
    <name evidence="2" type="ORF">STYLEM_8262</name>
</gene>
<organism evidence="2 3">
    <name type="scientific">Stylonychia lemnae</name>
    <name type="common">Ciliate</name>
    <dbReference type="NCBI Taxonomy" id="5949"/>
    <lineage>
        <taxon>Eukaryota</taxon>
        <taxon>Sar</taxon>
        <taxon>Alveolata</taxon>
        <taxon>Ciliophora</taxon>
        <taxon>Intramacronucleata</taxon>
        <taxon>Spirotrichea</taxon>
        <taxon>Stichotrichia</taxon>
        <taxon>Sporadotrichida</taxon>
        <taxon>Oxytrichidae</taxon>
        <taxon>Stylonychinae</taxon>
        <taxon>Stylonychia</taxon>
    </lineage>
</organism>
<feature type="region of interest" description="Disordered" evidence="1">
    <location>
        <begin position="146"/>
        <end position="181"/>
    </location>
</feature>